<dbReference type="InterPro" id="IPR002018">
    <property type="entry name" value="CarbesteraseB"/>
</dbReference>
<dbReference type="Gene3D" id="3.40.50.1820">
    <property type="entry name" value="alpha/beta hydrolase"/>
    <property type="match status" value="1"/>
</dbReference>
<dbReference type="InterPro" id="IPR000997">
    <property type="entry name" value="Cholinesterase"/>
</dbReference>
<dbReference type="PANTHER" id="PTHR43918:SF4">
    <property type="entry name" value="CARBOXYLIC ESTER HYDROLASE"/>
    <property type="match status" value="1"/>
</dbReference>
<evidence type="ECO:0000256" key="4">
    <source>
        <dbReference type="ARBA" id="ARBA00023157"/>
    </source>
</evidence>
<feature type="active site" description="Acyl-ester intermediate" evidence="5">
    <location>
        <position position="241"/>
    </location>
</feature>
<keyword evidence="6" id="KW-0732">Signal</keyword>
<sequence>MRINVRVFLLTVLVIRTTFAQDGPVRTLPNGGRLRGLVKTVTIDGKSADIYTFLGIPFARPPVGILRFAPPEPYGTWTGIKNATSLKSTCWQYIFSGFDLNNPAAKIWVNNTDMSEDCLYLNVWTPMNQTTSSPVAVMVWIYGGSYSSGSANLDVYDGSFLATTQNVVVVSMQYRVGAFGFLRLDPNAGTGFGISGGTLNSTSPAMGNQGLLDQLLALKWVRENIGAFGGDPNRVTVFGESTGAVSTSILWLSPLAQQYMQRIILQSSSVLARWAISTPEEAHSKANEFAVSCGCPSPTIDREATLRCLQGLDPITLVDKLDSIAQAVGERRYRTLRGRFPQLQLPYDPSTADLPGWATSTRMCFDVLLRPVVDGHLIPINPDEMFQQQYQGSLKRSSQVLLGVNKNEAMYFLMYGLAMNDTVFIHEDGSVTLPQSINLAGQRSPLQPGGTLADFHWITAIEILDENLLNPLLSKLPAMQYGLPMHTNTSPGYADPNVVRLTGEEVMRRMDDLLGDLEFKCPTLQFAELASAVPGTNVYVYSFERRTEATTMPEWLGVMHGYEIEYVFGMPFSEKFKREYYTFSSAEQEISKKIMTYWGNFAKYGNPNQNDDSTVNLVRWPLFKPAAERNSTDDDYLILDTVFRSDKGLRLDGCRFWLHDIEDLRKRYAQDDLDRNRNSVQGVRITDGSLITVCIWDCMLFCYLGALEEDPFHPTSVHKTGNDLQAVGPTIA</sequence>
<evidence type="ECO:0000256" key="1">
    <source>
        <dbReference type="ARBA" id="ARBA00005964"/>
    </source>
</evidence>
<accession>A0AAV2TYE1</accession>
<evidence type="ECO:0000313" key="8">
    <source>
        <dbReference type="EMBL" id="CAL5141106.1"/>
    </source>
</evidence>
<comment type="caution">
    <text evidence="8">The sequence shown here is derived from an EMBL/GenBank/DDBJ whole genome shotgun (WGS) entry which is preliminary data.</text>
</comment>
<dbReference type="Proteomes" id="UP001497525">
    <property type="component" value="Unassembled WGS sequence"/>
</dbReference>
<feature type="chain" id="PRO_5043315418" description="Carboxylesterase type B domain-containing protein" evidence="6">
    <location>
        <begin position="21"/>
        <end position="732"/>
    </location>
</feature>
<gene>
    <name evidence="8" type="ORF">CDAUBV1_LOCUS16379</name>
</gene>
<feature type="domain" description="Carboxylesterase type B" evidence="7">
    <location>
        <begin position="25"/>
        <end position="657"/>
    </location>
</feature>
<feature type="active site" description="Charge relay system" evidence="5">
    <location>
        <position position="408"/>
    </location>
</feature>
<feature type="signal peptide" evidence="6">
    <location>
        <begin position="1"/>
        <end position="20"/>
    </location>
</feature>
<evidence type="ECO:0000256" key="3">
    <source>
        <dbReference type="ARBA" id="ARBA00022801"/>
    </source>
</evidence>
<organism evidence="8 9">
    <name type="scientific">Calicophoron daubneyi</name>
    <name type="common">Rumen fluke</name>
    <name type="synonym">Paramphistomum daubneyi</name>
    <dbReference type="NCBI Taxonomy" id="300641"/>
    <lineage>
        <taxon>Eukaryota</taxon>
        <taxon>Metazoa</taxon>
        <taxon>Spiralia</taxon>
        <taxon>Lophotrochozoa</taxon>
        <taxon>Platyhelminthes</taxon>
        <taxon>Trematoda</taxon>
        <taxon>Digenea</taxon>
        <taxon>Plagiorchiida</taxon>
        <taxon>Pronocephalata</taxon>
        <taxon>Paramphistomoidea</taxon>
        <taxon>Paramphistomidae</taxon>
        <taxon>Calicophoron</taxon>
    </lineage>
</organism>
<protein>
    <recommendedName>
        <fullName evidence="7">Carboxylesterase type B domain-containing protein</fullName>
    </recommendedName>
</protein>
<dbReference type="SUPFAM" id="SSF53474">
    <property type="entry name" value="alpha/beta-Hydrolases"/>
    <property type="match status" value="1"/>
</dbReference>
<proteinExistence type="inferred from homology"/>
<dbReference type="AlphaFoldDB" id="A0AAV2TYE1"/>
<dbReference type="InterPro" id="IPR019819">
    <property type="entry name" value="Carboxylesterase_B_CS"/>
</dbReference>
<evidence type="ECO:0000256" key="6">
    <source>
        <dbReference type="SAM" id="SignalP"/>
    </source>
</evidence>
<dbReference type="PROSITE" id="PS00941">
    <property type="entry name" value="CARBOXYLESTERASE_B_2"/>
    <property type="match status" value="1"/>
</dbReference>
<feature type="active site" description="Charge relay system" evidence="5">
    <location>
        <position position="560"/>
    </location>
</feature>
<comment type="similarity">
    <text evidence="1">Belongs to the type-B carboxylesterase/lipase family.</text>
</comment>
<dbReference type="PRINTS" id="PR00878">
    <property type="entry name" value="CHOLNESTRASE"/>
</dbReference>
<evidence type="ECO:0000313" key="9">
    <source>
        <dbReference type="Proteomes" id="UP001497525"/>
    </source>
</evidence>
<dbReference type="EMBL" id="CAXLJL010000822">
    <property type="protein sequence ID" value="CAL5141106.1"/>
    <property type="molecule type" value="Genomic_DNA"/>
</dbReference>
<dbReference type="Pfam" id="PF00135">
    <property type="entry name" value="COesterase"/>
    <property type="match status" value="1"/>
</dbReference>
<name>A0AAV2TYE1_CALDB</name>
<dbReference type="InterPro" id="IPR050654">
    <property type="entry name" value="AChE-related_enzymes"/>
</dbReference>
<keyword evidence="2" id="KW-0719">Serine esterase</keyword>
<evidence type="ECO:0000256" key="2">
    <source>
        <dbReference type="ARBA" id="ARBA00022487"/>
    </source>
</evidence>
<evidence type="ECO:0000256" key="5">
    <source>
        <dbReference type="PIRSR" id="PIRSR600997-1"/>
    </source>
</evidence>
<dbReference type="InterPro" id="IPR029058">
    <property type="entry name" value="AB_hydrolase_fold"/>
</dbReference>
<dbReference type="PROSITE" id="PS00122">
    <property type="entry name" value="CARBOXYLESTERASE_B_1"/>
    <property type="match status" value="1"/>
</dbReference>
<dbReference type="GO" id="GO:0004104">
    <property type="term" value="F:cholinesterase activity"/>
    <property type="evidence" value="ECO:0007669"/>
    <property type="project" value="InterPro"/>
</dbReference>
<keyword evidence="3" id="KW-0378">Hydrolase</keyword>
<dbReference type="PANTHER" id="PTHR43918">
    <property type="entry name" value="ACETYLCHOLINESTERASE"/>
    <property type="match status" value="1"/>
</dbReference>
<evidence type="ECO:0000259" key="7">
    <source>
        <dbReference type="Pfam" id="PF00135"/>
    </source>
</evidence>
<dbReference type="InterPro" id="IPR019826">
    <property type="entry name" value="Carboxylesterase_B_AS"/>
</dbReference>
<keyword evidence="4" id="KW-1015">Disulfide bond</keyword>
<reference evidence="8" key="1">
    <citation type="submission" date="2024-06" db="EMBL/GenBank/DDBJ databases">
        <authorList>
            <person name="Liu X."/>
            <person name="Lenzi L."/>
            <person name="Haldenby T S."/>
            <person name="Uol C."/>
        </authorList>
    </citation>
    <scope>NUCLEOTIDE SEQUENCE</scope>
</reference>